<dbReference type="PANTHER" id="PTHR11633:SF4">
    <property type="entry name" value="PLATELET-DERIVED GROWTH FACTOR D"/>
    <property type="match status" value="1"/>
</dbReference>
<reference evidence="14 15" key="1">
    <citation type="journal article" date="2021" name="G3 (Bethesda)">
        <title>Improved contiguity of the threespine stickleback genome using long-read sequencing.</title>
        <authorList>
            <person name="Nath S."/>
            <person name="Shaw D.E."/>
            <person name="White M.A."/>
        </authorList>
    </citation>
    <scope>NUCLEOTIDE SEQUENCE [LARGE SCALE GENOMIC DNA]</scope>
    <source>
        <strain evidence="14 15">Lake Benthic</strain>
    </source>
</reference>
<dbReference type="GO" id="GO:0016020">
    <property type="term" value="C:membrane"/>
    <property type="evidence" value="ECO:0007669"/>
    <property type="project" value="InterPro"/>
</dbReference>
<dbReference type="GO" id="GO:0051897">
    <property type="term" value="P:positive regulation of phosphatidylinositol 3-kinase/protein kinase B signal transduction"/>
    <property type="evidence" value="ECO:0007669"/>
    <property type="project" value="TreeGrafter"/>
</dbReference>
<dbReference type="GO" id="GO:0008083">
    <property type="term" value="F:growth factor activity"/>
    <property type="evidence" value="ECO:0007669"/>
    <property type="project" value="UniProtKB-KW"/>
</dbReference>
<dbReference type="GeneTree" id="ENSGT00940000159575"/>
<comment type="subcellular location">
    <subcellularLocation>
        <location evidence="1">Secreted</location>
    </subcellularLocation>
</comment>
<evidence type="ECO:0000256" key="1">
    <source>
        <dbReference type="ARBA" id="ARBA00004613"/>
    </source>
</evidence>
<dbReference type="PANTHER" id="PTHR11633">
    <property type="entry name" value="PLATELET-DERIVED GROWTH FACTOR"/>
    <property type="match status" value="1"/>
</dbReference>
<dbReference type="Pfam" id="PF00341">
    <property type="entry name" value="PDGF"/>
    <property type="match status" value="1"/>
</dbReference>
<dbReference type="SMART" id="SM00042">
    <property type="entry name" value="CUB"/>
    <property type="match status" value="1"/>
</dbReference>
<dbReference type="InterPro" id="IPR035914">
    <property type="entry name" value="Sperma_CUB_dom_sf"/>
</dbReference>
<dbReference type="Gene3D" id="2.10.90.10">
    <property type="entry name" value="Cystine-knot cytokines"/>
    <property type="match status" value="1"/>
</dbReference>
<evidence type="ECO:0000256" key="5">
    <source>
        <dbReference type="ARBA" id="ARBA00022685"/>
    </source>
</evidence>
<reference evidence="14" key="2">
    <citation type="submission" date="2025-08" db="UniProtKB">
        <authorList>
            <consortium name="Ensembl"/>
        </authorList>
    </citation>
    <scope>IDENTIFICATION</scope>
</reference>
<dbReference type="InterPro" id="IPR000072">
    <property type="entry name" value="PDGF/VEGF_dom"/>
</dbReference>
<accession>A0AAQ4PYV3</accession>
<dbReference type="InterPro" id="IPR000859">
    <property type="entry name" value="CUB_dom"/>
</dbReference>
<dbReference type="GO" id="GO:0030335">
    <property type="term" value="P:positive regulation of cell migration"/>
    <property type="evidence" value="ECO:0007669"/>
    <property type="project" value="TreeGrafter"/>
</dbReference>
<dbReference type="SUPFAM" id="SSF57501">
    <property type="entry name" value="Cystine-knot cytokines"/>
    <property type="match status" value="1"/>
</dbReference>
<comment type="caution">
    <text evidence="11">Lacks conserved residue(s) required for the propagation of feature annotation.</text>
</comment>
<evidence type="ECO:0000256" key="8">
    <source>
        <dbReference type="ARBA" id="ARBA00023180"/>
    </source>
</evidence>
<organism evidence="14 15">
    <name type="scientific">Gasterosteus aculeatus aculeatus</name>
    <name type="common">three-spined stickleback</name>
    <dbReference type="NCBI Taxonomy" id="481459"/>
    <lineage>
        <taxon>Eukaryota</taxon>
        <taxon>Metazoa</taxon>
        <taxon>Chordata</taxon>
        <taxon>Craniata</taxon>
        <taxon>Vertebrata</taxon>
        <taxon>Euteleostomi</taxon>
        <taxon>Actinopterygii</taxon>
        <taxon>Neopterygii</taxon>
        <taxon>Teleostei</taxon>
        <taxon>Neoteleostei</taxon>
        <taxon>Acanthomorphata</taxon>
        <taxon>Eupercaria</taxon>
        <taxon>Perciformes</taxon>
        <taxon>Cottioidei</taxon>
        <taxon>Gasterosteales</taxon>
        <taxon>Gasterosteidae</taxon>
        <taxon>Gasterosteus</taxon>
    </lineage>
</organism>
<keyword evidence="4" id="KW-0964">Secreted</keyword>
<evidence type="ECO:0000256" key="4">
    <source>
        <dbReference type="ARBA" id="ARBA00022525"/>
    </source>
</evidence>
<keyword evidence="8" id="KW-0325">Glycoprotein</keyword>
<dbReference type="GO" id="GO:0005615">
    <property type="term" value="C:extracellular space"/>
    <property type="evidence" value="ECO:0007669"/>
    <property type="project" value="TreeGrafter"/>
</dbReference>
<evidence type="ECO:0000256" key="11">
    <source>
        <dbReference type="PROSITE-ProRule" id="PRU00059"/>
    </source>
</evidence>
<dbReference type="PROSITE" id="PS01180">
    <property type="entry name" value="CUB"/>
    <property type="match status" value="1"/>
</dbReference>
<keyword evidence="7" id="KW-1015">Disulfide bond</keyword>
<feature type="domain" description="Platelet-derived growth factor (PDGF) family profile" evidence="13">
    <location>
        <begin position="378"/>
        <end position="485"/>
    </location>
</feature>
<evidence type="ECO:0000256" key="7">
    <source>
        <dbReference type="ARBA" id="ARBA00023157"/>
    </source>
</evidence>
<comment type="similarity">
    <text evidence="2">Belongs to the PDGF/VEGF growth factor family.</text>
</comment>
<evidence type="ECO:0000256" key="2">
    <source>
        <dbReference type="ARBA" id="ARBA00006686"/>
    </source>
</evidence>
<sequence>ARKQRAPLNVFEAPTFRSAQTSKLCGIFLSERTIIRLPRGDKRRGACKLTSDRESSTFNVTPFHLRLIASEFFLNFLLPVVRVRNFQTRTNIWNFGGILAPGGTSRAPGVRRRSQQVALVRREKRCYKKRVRVAEWEAVFVPRTVSTGAHLIEATGRRTGQVHLYRKEENITVTAVGGAIHSPRFPNAYPRNLLLSWKLKSPPGSRIHLEFDGHFGLEESDNGVCRYDFVEVEDRSETSTIIWGRWCGLKAPPSLNSKNNRLRVTFKSDDYFVAKPGFKVYYSLVYDSPLPASNTNWEVATALMLDSSAVQKPAAVTEAPFTLEDLDRTIAAFDTVEQLLRSLSPETWRQDLDSIYTQTHIHYKSRAYQLASRHNKVDLNRLHEDVKRYSCTPRNYSVNLREELKATNAVFFPRCLLVKQCGGNCGCGTDNWKTGCTCEASKKTLKLHEVLKYTPDVSPYQRHRRSRVRWVIDEIFLTHHEKCECACPSQPPR</sequence>
<evidence type="ECO:0000256" key="9">
    <source>
        <dbReference type="ARBA" id="ARBA00023246"/>
    </source>
</evidence>
<dbReference type="GO" id="GO:0048008">
    <property type="term" value="P:platelet-derived growth factor receptor signaling pathway"/>
    <property type="evidence" value="ECO:0007669"/>
    <property type="project" value="TreeGrafter"/>
</dbReference>
<protein>
    <recommendedName>
        <fullName evidence="3">Platelet-derived growth factor D</fullName>
    </recommendedName>
</protein>
<evidence type="ECO:0000313" key="14">
    <source>
        <dbReference type="Ensembl" id="ENSGACP00000043333.1"/>
    </source>
</evidence>
<dbReference type="GO" id="GO:0005161">
    <property type="term" value="F:platelet-derived growth factor receptor binding"/>
    <property type="evidence" value="ECO:0007669"/>
    <property type="project" value="TreeGrafter"/>
</dbReference>
<keyword evidence="6" id="KW-0339">Growth factor</keyword>
<dbReference type="FunFam" id="2.60.120.290:FF:000005">
    <property type="entry name" value="Procollagen C-endopeptidase enhancer 1"/>
    <property type="match status" value="1"/>
</dbReference>
<keyword evidence="9" id="KW-0497">Mitogen</keyword>
<dbReference type="Gene3D" id="2.60.120.290">
    <property type="entry name" value="Spermadhesin, CUB domain"/>
    <property type="match status" value="1"/>
</dbReference>
<proteinExistence type="inferred from homology"/>
<evidence type="ECO:0000259" key="13">
    <source>
        <dbReference type="PROSITE" id="PS50278"/>
    </source>
</evidence>
<dbReference type="SUPFAM" id="SSF49854">
    <property type="entry name" value="Spermadhesin, CUB domain"/>
    <property type="match status" value="1"/>
</dbReference>
<dbReference type="PROSITE" id="PS50278">
    <property type="entry name" value="PDGF_2"/>
    <property type="match status" value="1"/>
</dbReference>
<feature type="domain" description="CUB" evidence="12">
    <location>
        <begin position="167"/>
        <end position="285"/>
    </location>
</feature>
<evidence type="ECO:0000259" key="12">
    <source>
        <dbReference type="PROSITE" id="PS01180"/>
    </source>
</evidence>
<evidence type="ECO:0000256" key="6">
    <source>
        <dbReference type="ARBA" id="ARBA00023030"/>
    </source>
</evidence>
<dbReference type="Pfam" id="PF00431">
    <property type="entry name" value="CUB"/>
    <property type="match status" value="1"/>
</dbReference>
<name>A0AAQ4PYV3_GASAC</name>
<dbReference type="Ensembl" id="ENSGACT00000056256.1">
    <property type="protein sequence ID" value="ENSGACP00000043333.1"/>
    <property type="gene ID" value="ENSGACG00000008121.2"/>
</dbReference>
<dbReference type="CDD" id="cd00041">
    <property type="entry name" value="CUB"/>
    <property type="match status" value="1"/>
</dbReference>
<dbReference type="AlphaFoldDB" id="A0AAQ4PYV3"/>
<keyword evidence="5" id="KW-0165">Cleavage on pair of basic residues</keyword>
<dbReference type="Proteomes" id="UP000007635">
    <property type="component" value="Chromosome I"/>
</dbReference>
<dbReference type="GO" id="GO:0051781">
    <property type="term" value="P:positive regulation of cell division"/>
    <property type="evidence" value="ECO:0007669"/>
    <property type="project" value="UniProtKB-KW"/>
</dbReference>
<evidence type="ECO:0000313" key="15">
    <source>
        <dbReference type="Proteomes" id="UP000007635"/>
    </source>
</evidence>
<reference evidence="14" key="3">
    <citation type="submission" date="2025-09" db="UniProtKB">
        <authorList>
            <consortium name="Ensembl"/>
        </authorList>
    </citation>
    <scope>IDENTIFICATION</scope>
</reference>
<evidence type="ECO:0000256" key="3">
    <source>
        <dbReference type="ARBA" id="ARBA00018876"/>
    </source>
</evidence>
<evidence type="ECO:0000256" key="10">
    <source>
        <dbReference type="ARBA" id="ARBA00026039"/>
    </source>
</evidence>
<comment type="subunit">
    <text evidence="10">Homodimer; disulfide-linked. Interacts with PDGFRB homodimers, and with heterodimers formed by PDGFRA and PDGFRB.</text>
</comment>
<keyword evidence="15" id="KW-1185">Reference proteome</keyword>
<dbReference type="GO" id="GO:0070374">
    <property type="term" value="P:positive regulation of ERK1 and ERK2 cascade"/>
    <property type="evidence" value="ECO:0007669"/>
    <property type="project" value="TreeGrafter"/>
</dbReference>
<dbReference type="InterPro" id="IPR029034">
    <property type="entry name" value="Cystine-knot_cytokine"/>
</dbReference>
<dbReference type="GO" id="GO:0008284">
    <property type="term" value="P:positive regulation of cell population proliferation"/>
    <property type="evidence" value="ECO:0007669"/>
    <property type="project" value="TreeGrafter"/>
</dbReference>